<feature type="chain" id="PRO_5041713785" evidence="1">
    <location>
        <begin position="22"/>
        <end position="97"/>
    </location>
</feature>
<evidence type="ECO:0000256" key="1">
    <source>
        <dbReference type="SAM" id="SignalP"/>
    </source>
</evidence>
<dbReference type="Proteomes" id="UP001177934">
    <property type="component" value="Chromosome"/>
</dbReference>
<proteinExistence type="predicted"/>
<dbReference type="EMBL" id="CP126056">
    <property type="protein sequence ID" value="WHX09489.1"/>
    <property type="molecule type" value="Genomic_DNA"/>
</dbReference>
<evidence type="ECO:0000313" key="3">
    <source>
        <dbReference type="Proteomes" id="UP001177934"/>
    </source>
</evidence>
<organism evidence="2 3">
    <name type="scientific">Phocaeicola dorei</name>
    <dbReference type="NCBI Taxonomy" id="357276"/>
    <lineage>
        <taxon>Bacteria</taxon>
        <taxon>Pseudomonadati</taxon>
        <taxon>Bacteroidota</taxon>
        <taxon>Bacteroidia</taxon>
        <taxon>Bacteroidales</taxon>
        <taxon>Bacteroidaceae</taxon>
        <taxon>Phocaeicola</taxon>
    </lineage>
</organism>
<gene>
    <name evidence="2" type="ORF">QNN11_19695</name>
</gene>
<protein>
    <submittedName>
        <fullName evidence="2">Uncharacterized protein</fullName>
    </submittedName>
</protein>
<keyword evidence="1" id="KW-0732">Signal</keyword>
<reference evidence="2" key="1">
    <citation type="journal article" date="2023" name="Nat. Commun.">
        <title>Identification of a novel Human Milk Oligosaccharides utilization cluster in the infant gut commensal Bacteroides dorei.</title>
        <authorList>
            <person name="Kijner S."/>
            <person name="Ennis D."/>
            <person name="Shmorak S."/>
            <person name="Florentin A."/>
            <person name="Yassour M."/>
        </authorList>
    </citation>
    <scope>NUCLEOTIDE SEQUENCE</scope>
    <source>
        <strain evidence="2">2</strain>
    </source>
</reference>
<evidence type="ECO:0000313" key="2">
    <source>
        <dbReference type="EMBL" id="WHX09489.1"/>
    </source>
</evidence>
<feature type="signal peptide" evidence="1">
    <location>
        <begin position="1"/>
        <end position="21"/>
    </location>
</feature>
<sequence>MKKIFFIVVTALWSVMQTLNAQIIDVRVKTEPFTHYWSVGVGAGRANEGLRAGWLEHLQLVKKIVASDMCGCMDCSMTICLFIFGNLMEKLFIIGNI</sequence>
<dbReference type="AlphaFoldDB" id="A0AA95KWH3"/>
<accession>A0AA95KWH3</accession>
<name>A0AA95KWH3_9BACT</name>